<sequence>MSSVQMEVGRYLSRIGFAGPSDVPSLELLRSVHTGHLLSVPFEDLTVHSGGRVSLDLPVLYDKIVNQRRGGFCFENNSLFSWLLTQLGFRVTVLSGQVRNSTTGLYGPPYDHLILMVDLDGKRWLCDVGFGVPGFSVPLSLETCGPQEQGHRVYRLRRDSDSDMRFLEWQKEENRGEDGEWTEIYKFTLEPRRLEEFAEMCRYHQSSPSSIFFCKSLCMLLKPGGRLTYIGRRLITTTFPSEATGGVLETTTRELEDEEIPAVLAEHFGIVLPSPLIPKDDTITPPPVIY</sequence>
<dbReference type="EMBL" id="GCES01116007">
    <property type="protein sequence ID" value="JAQ70315.1"/>
    <property type="molecule type" value="Transcribed_RNA"/>
</dbReference>
<dbReference type="InterPro" id="IPR001447">
    <property type="entry name" value="Arylamine_N-AcTrfase"/>
</dbReference>
<dbReference type="PANTHER" id="PTHR11786">
    <property type="entry name" value="N-HYDROXYARYLAMINE O-ACETYLTRANSFERASE"/>
    <property type="match status" value="1"/>
</dbReference>
<dbReference type="GO" id="GO:0004060">
    <property type="term" value="F:arylamine N-acetyltransferase activity"/>
    <property type="evidence" value="ECO:0007669"/>
    <property type="project" value="UniProtKB-EC"/>
</dbReference>
<evidence type="ECO:0000313" key="6">
    <source>
        <dbReference type="EMBL" id="JAQ91732.1"/>
    </source>
</evidence>
<keyword evidence="4 5" id="KW-0012">Acyltransferase</keyword>
<dbReference type="EC" id="2.3.1.5" evidence="2"/>
<evidence type="ECO:0000256" key="1">
    <source>
        <dbReference type="ARBA" id="ARBA00006547"/>
    </source>
</evidence>
<dbReference type="SUPFAM" id="SSF54001">
    <property type="entry name" value="Cysteine proteinases"/>
    <property type="match status" value="1"/>
</dbReference>
<dbReference type="FunFam" id="3.30.2140.20:FF:000001">
    <property type="entry name" value="Arylamine N-acetyltransferase 1"/>
    <property type="match status" value="1"/>
</dbReference>
<name>A0A146TFQ9_FUNHE</name>
<evidence type="ECO:0000256" key="2">
    <source>
        <dbReference type="ARBA" id="ARBA00012701"/>
    </source>
</evidence>
<dbReference type="Gene3D" id="3.30.2140.20">
    <property type="match status" value="1"/>
</dbReference>
<reference evidence="6" key="1">
    <citation type="submission" date="2015-01" db="EMBL/GenBank/DDBJ databases">
        <title>EvidentialGene: Evidence-directed Construction of Complete mRNA Transcriptomes without Genomes.</title>
        <authorList>
            <person name="Gilbert D.G."/>
        </authorList>
    </citation>
    <scope>NUCLEOTIDE SEQUENCE</scope>
</reference>
<protein>
    <recommendedName>
        <fullName evidence="2">arylamine N-acetyltransferase</fullName>
        <ecNumber evidence="2">2.3.1.5</ecNumber>
    </recommendedName>
</protein>
<dbReference type="InterPro" id="IPR038765">
    <property type="entry name" value="Papain-like_cys_pep_sf"/>
</dbReference>
<dbReference type="PANTHER" id="PTHR11786:SF3">
    <property type="entry name" value="ARYLAMINE N-ACETYLTRANSFERASE"/>
    <property type="match status" value="1"/>
</dbReference>
<evidence type="ECO:0000256" key="4">
    <source>
        <dbReference type="ARBA" id="ARBA00023315"/>
    </source>
</evidence>
<dbReference type="InterPro" id="IPR053710">
    <property type="entry name" value="Arylamine_NAT_domain_sf"/>
</dbReference>
<keyword evidence="3 5" id="KW-0808">Transferase</keyword>
<evidence type="ECO:0000256" key="3">
    <source>
        <dbReference type="ARBA" id="ARBA00022679"/>
    </source>
</evidence>
<dbReference type="PRINTS" id="PR01543">
    <property type="entry name" value="ANATRNSFRASE"/>
</dbReference>
<dbReference type="Pfam" id="PF00797">
    <property type="entry name" value="Acetyltransf_2"/>
    <property type="match status" value="1"/>
</dbReference>
<comment type="similarity">
    <text evidence="1 5">Belongs to the arylamine N-acetyltransferase family.</text>
</comment>
<dbReference type="EMBL" id="GCES01094590">
    <property type="protein sequence ID" value="JAQ91732.1"/>
    <property type="molecule type" value="Transcribed_RNA"/>
</dbReference>
<accession>A0A146TFQ9</accession>
<dbReference type="AlphaFoldDB" id="A0A146TFQ9"/>
<proteinExistence type="inferred from homology"/>
<evidence type="ECO:0000256" key="5">
    <source>
        <dbReference type="RuleBase" id="RU003452"/>
    </source>
</evidence>
<organism evidence="6">
    <name type="scientific">Fundulus heteroclitus</name>
    <name type="common">Killifish</name>
    <name type="synonym">Mummichog</name>
    <dbReference type="NCBI Taxonomy" id="8078"/>
    <lineage>
        <taxon>Eukaryota</taxon>
        <taxon>Metazoa</taxon>
        <taxon>Chordata</taxon>
        <taxon>Craniata</taxon>
        <taxon>Vertebrata</taxon>
        <taxon>Euteleostomi</taxon>
        <taxon>Actinopterygii</taxon>
        <taxon>Neopterygii</taxon>
        <taxon>Teleostei</taxon>
        <taxon>Neoteleostei</taxon>
        <taxon>Acanthomorphata</taxon>
        <taxon>Ovalentaria</taxon>
        <taxon>Atherinomorphae</taxon>
        <taxon>Cyprinodontiformes</taxon>
        <taxon>Fundulidae</taxon>
        <taxon>Fundulus</taxon>
    </lineage>
</organism>